<dbReference type="EMBL" id="CACSLK010026087">
    <property type="protein sequence ID" value="CAA0825805.1"/>
    <property type="molecule type" value="Genomic_DNA"/>
</dbReference>
<keyword evidence="3" id="KW-1185">Reference proteome</keyword>
<evidence type="ECO:0000313" key="2">
    <source>
        <dbReference type="EMBL" id="CAA0825805.1"/>
    </source>
</evidence>
<comment type="caution">
    <text evidence="2">The sequence shown here is derived from an EMBL/GenBank/DDBJ whole genome shotgun (WGS) entry which is preliminary data.</text>
</comment>
<feature type="compositionally biased region" description="Basic residues" evidence="1">
    <location>
        <begin position="71"/>
        <end position="80"/>
    </location>
</feature>
<name>A0A9N7RFP7_STRHE</name>
<sequence>MKKAGELIPMRSDEWNFQIMGPFEQHTVDVLGRSCSCRKKAYELPILGINGPDLWPNVELPPPIPPAIVKRPGRPKKARIRNPTVPPSALPHNPLRLKKHQRSVTCRVCGEHGHNARKHKKADQNEEQEETPVSESQPLDMATMLLTMFSQVSHLHQHLQTTTMMLKLAEIGLRKRQEQQGRESSQLDGNGNEDQGQTVNVTQSEGVTCPVVVKGGVNYITVSNIRAALRPRNGATPGKDNAANK</sequence>
<feature type="region of interest" description="Disordered" evidence="1">
    <location>
        <begin position="68"/>
        <end position="94"/>
    </location>
</feature>
<dbReference type="AlphaFoldDB" id="A0A9N7RFP7"/>
<reference evidence="2" key="1">
    <citation type="submission" date="2019-12" db="EMBL/GenBank/DDBJ databases">
        <authorList>
            <person name="Scholes J."/>
        </authorList>
    </citation>
    <scope>NUCLEOTIDE SEQUENCE</scope>
</reference>
<feature type="region of interest" description="Disordered" evidence="1">
    <location>
        <begin position="175"/>
        <end position="202"/>
    </location>
</feature>
<feature type="compositionally biased region" description="Polar residues" evidence="1">
    <location>
        <begin position="182"/>
        <end position="202"/>
    </location>
</feature>
<evidence type="ECO:0000256" key="1">
    <source>
        <dbReference type="SAM" id="MobiDB-lite"/>
    </source>
</evidence>
<protein>
    <recommendedName>
        <fullName evidence="4">CCHC-type domain-containing protein</fullName>
    </recommendedName>
</protein>
<dbReference type="Proteomes" id="UP001153555">
    <property type="component" value="Unassembled WGS sequence"/>
</dbReference>
<dbReference type="OrthoDB" id="911377at2759"/>
<evidence type="ECO:0000313" key="3">
    <source>
        <dbReference type="Proteomes" id="UP001153555"/>
    </source>
</evidence>
<proteinExistence type="predicted"/>
<organism evidence="2 3">
    <name type="scientific">Striga hermonthica</name>
    <name type="common">Purple witchweed</name>
    <name type="synonym">Buchnera hermonthica</name>
    <dbReference type="NCBI Taxonomy" id="68872"/>
    <lineage>
        <taxon>Eukaryota</taxon>
        <taxon>Viridiplantae</taxon>
        <taxon>Streptophyta</taxon>
        <taxon>Embryophyta</taxon>
        <taxon>Tracheophyta</taxon>
        <taxon>Spermatophyta</taxon>
        <taxon>Magnoliopsida</taxon>
        <taxon>eudicotyledons</taxon>
        <taxon>Gunneridae</taxon>
        <taxon>Pentapetalae</taxon>
        <taxon>asterids</taxon>
        <taxon>lamiids</taxon>
        <taxon>Lamiales</taxon>
        <taxon>Orobanchaceae</taxon>
        <taxon>Buchnereae</taxon>
        <taxon>Striga</taxon>
    </lineage>
</organism>
<feature type="region of interest" description="Disordered" evidence="1">
    <location>
        <begin position="111"/>
        <end position="137"/>
    </location>
</feature>
<accession>A0A9N7RFP7</accession>
<evidence type="ECO:0008006" key="4">
    <source>
        <dbReference type="Google" id="ProtNLM"/>
    </source>
</evidence>
<gene>
    <name evidence="2" type="ORF">SHERM_22543</name>
</gene>